<protein>
    <submittedName>
        <fullName evidence="2">Transmembrane domain-containing protein</fullName>
    </submittedName>
</protein>
<reference evidence="2" key="1">
    <citation type="journal article" date="2014" name="PLoS Genet.">
        <title>The Genome of Spironucleus salmonicida Highlights a Fish Pathogen Adapted to Fluctuating Environments.</title>
        <authorList>
            <person name="Xu F."/>
            <person name="Jerlstrom-Hultqvist J."/>
            <person name="Einarsson E."/>
            <person name="Astvaldsson A."/>
            <person name="Svard S.G."/>
            <person name="Andersson J.O."/>
        </authorList>
    </citation>
    <scope>NUCLEOTIDE SEQUENCE</scope>
</reference>
<proteinExistence type="predicted"/>
<evidence type="ECO:0000256" key="1">
    <source>
        <dbReference type="SAM" id="Phobius"/>
    </source>
</evidence>
<evidence type="ECO:0000313" key="2">
    <source>
        <dbReference type="EMBL" id="EST41366.1"/>
    </source>
</evidence>
<keyword evidence="1 2" id="KW-0812">Transmembrane</keyword>
<name>V6LCG6_9EUKA</name>
<feature type="transmembrane region" description="Helical" evidence="1">
    <location>
        <begin position="120"/>
        <end position="138"/>
    </location>
</feature>
<feature type="transmembrane region" description="Helical" evidence="1">
    <location>
        <begin position="201"/>
        <end position="224"/>
    </location>
</feature>
<dbReference type="EMBL" id="KI546170">
    <property type="protein sequence ID" value="EST41366.1"/>
    <property type="molecule type" value="Genomic_DNA"/>
</dbReference>
<dbReference type="AlphaFoldDB" id="V6LCG6"/>
<gene>
    <name evidence="2" type="ORF">SS50377_19081</name>
</gene>
<dbReference type="VEuPathDB" id="GiardiaDB:SS50377_26512"/>
<organism evidence="2">
    <name type="scientific">Spironucleus salmonicida</name>
    <dbReference type="NCBI Taxonomy" id="348837"/>
    <lineage>
        <taxon>Eukaryota</taxon>
        <taxon>Metamonada</taxon>
        <taxon>Diplomonadida</taxon>
        <taxon>Hexamitidae</taxon>
        <taxon>Hexamitinae</taxon>
        <taxon>Spironucleus</taxon>
    </lineage>
</organism>
<keyword evidence="1" id="KW-1133">Transmembrane helix</keyword>
<keyword evidence="1" id="KW-0472">Membrane</keyword>
<sequence length="226" mass="25504">MSSVLDARKFFFTTEADFKPFYGNPEQFYSGFDVLLNVSSHILRRLVKCNLSQDSISQFSVDVLQRVEKENIKLHKILIENNFTLDDTLVIGFGIQYIQSIDVKCTIVQSFLEFKYAEKVLFVARFIISLIFSVQQLIISTDFFQKLKCQQVQILHYSEINDQLVIQCLKSAFQDTINIKILTQLIQDAQLSISNSNKIKAVSVSTGVLGVVGGVAGVILGLVFSK</sequence>
<accession>V6LCG6</accession>